<proteinExistence type="predicted"/>
<gene>
    <name evidence="2" type="ORF">LACBIDRAFT_304886</name>
</gene>
<evidence type="ECO:0000256" key="1">
    <source>
        <dbReference type="SAM" id="Phobius"/>
    </source>
</evidence>
<dbReference type="InParanoid" id="B0DMK2"/>
<organism evidence="3">
    <name type="scientific">Laccaria bicolor (strain S238N-H82 / ATCC MYA-4686)</name>
    <name type="common">Bicoloured deceiver</name>
    <name type="synonym">Laccaria laccata var. bicolor</name>
    <dbReference type="NCBI Taxonomy" id="486041"/>
    <lineage>
        <taxon>Eukaryota</taxon>
        <taxon>Fungi</taxon>
        <taxon>Dikarya</taxon>
        <taxon>Basidiomycota</taxon>
        <taxon>Agaricomycotina</taxon>
        <taxon>Agaricomycetes</taxon>
        <taxon>Agaricomycetidae</taxon>
        <taxon>Agaricales</taxon>
        <taxon>Agaricineae</taxon>
        <taxon>Hydnangiaceae</taxon>
        <taxon>Laccaria</taxon>
    </lineage>
</organism>
<dbReference type="HOGENOM" id="CLU_2794375_0_0_1"/>
<keyword evidence="3" id="KW-1185">Reference proteome</keyword>
<keyword evidence="1" id="KW-0812">Transmembrane</keyword>
<keyword evidence="1" id="KW-0472">Membrane</keyword>
<dbReference type="AlphaFoldDB" id="B0DMK2"/>
<evidence type="ECO:0000313" key="3">
    <source>
        <dbReference type="Proteomes" id="UP000001194"/>
    </source>
</evidence>
<feature type="transmembrane region" description="Helical" evidence="1">
    <location>
        <begin position="20"/>
        <end position="38"/>
    </location>
</feature>
<dbReference type="GeneID" id="6080668"/>
<reference evidence="2 3" key="1">
    <citation type="journal article" date="2008" name="Nature">
        <title>The genome of Laccaria bicolor provides insights into mycorrhizal symbiosis.</title>
        <authorList>
            <person name="Martin F."/>
            <person name="Aerts A."/>
            <person name="Ahren D."/>
            <person name="Brun A."/>
            <person name="Danchin E.G.J."/>
            <person name="Duchaussoy F."/>
            <person name="Gibon J."/>
            <person name="Kohler A."/>
            <person name="Lindquist E."/>
            <person name="Pereda V."/>
            <person name="Salamov A."/>
            <person name="Shapiro H.J."/>
            <person name="Wuyts J."/>
            <person name="Blaudez D."/>
            <person name="Buee M."/>
            <person name="Brokstein P."/>
            <person name="Canbaeck B."/>
            <person name="Cohen D."/>
            <person name="Courty P.E."/>
            <person name="Coutinho P.M."/>
            <person name="Delaruelle C."/>
            <person name="Detter J.C."/>
            <person name="Deveau A."/>
            <person name="DiFazio S."/>
            <person name="Duplessis S."/>
            <person name="Fraissinet-Tachet L."/>
            <person name="Lucic E."/>
            <person name="Frey-Klett P."/>
            <person name="Fourrey C."/>
            <person name="Feussner I."/>
            <person name="Gay G."/>
            <person name="Grimwood J."/>
            <person name="Hoegger P.J."/>
            <person name="Jain P."/>
            <person name="Kilaru S."/>
            <person name="Labbe J."/>
            <person name="Lin Y.C."/>
            <person name="Legue V."/>
            <person name="Le Tacon F."/>
            <person name="Marmeisse R."/>
            <person name="Melayah D."/>
            <person name="Montanini B."/>
            <person name="Muratet M."/>
            <person name="Nehls U."/>
            <person name="Niculita-Hirzel H."/>
            <person name="Oudot-Le Secq M.P."/>
            <person name="Peter M."/>
            <person name="Quesneville H."/>
            <person name="Rajashekar B."/>
            <person name="Reich M."/>
            <person name="Rouhier N."/>
            <person name="Schmutz J."/>
            <person name="Yin T."/>
            <person name="Chalot M."/>
            <person name="Henrissat B."/>
            <person name="Kuees U."/>
            <person name="Lucas S."/>
            <person name="Van de Peer Y."/>
            <person name="Podila G.K."/>
            <person name="Polle A."/>
            <person name="Pukkila P.J."/>
            <person name="Richardson P.M."/>
            <person name="Rouze P."/>
            <person name="Sanders I.R."/>
            <person name="Stajich J.E."/>
            <person name="Tunlid A."/>
            <person name="Tuskan G."/>
            <person name="Grigoriev I.V."/>
        </authorList>
    </citation>
    <scope>NUCLEOTIDE SEQUENCE [LARGE SCALE GENOMIC DNA]</scope>
    <source>
        <strain evidence="3">S238N-H82 / ATCC MYA-4686</strain>
    </source>
</reference>
<evidence type="ECO:0000313" key="2">
    <source>
        <dbReference type="EMBL" id="EDR04202.1"/>
    </source>
</evidence>
<dbReference type="KEGG" id="lbc:LACBIDRAFT_304886"/>
<sequence length="68" mass="7759">MNDYPYQRSRRASGFLKRLLTPTILAILVPVKLIILLGHSHSHRDSSPSCEPRHGFCSQPVTIYTLRL</sequence>
<keyword evidence="1" id="KW-1133">Transmembrane helix</keyword>
<accession>B0DMK2</accession>
<name>B0DMK2_LACBS</name>
<protein>
    <submittedName>
        <fullName evidence="2">Predicted protein</fullName>
    </submittedName>
</protein>
<dbReference type="RefSeq" id="XP_001885093.1">
    <property type="nucleotide sequence ID" value="XM_001885058.1"/>
</dbReference>
<dbReference type="EMBL" id="DS547119">
    <property type="protein sequence ID" value="EDR04202.1"/>
    <property type="molecule type" value="Genomic_DNA"/>
</dbReference>
<dbReference type="Proteomes" id="UP000001194">
    <property type="component" value="Unassembled WGS sequence"/>
</dbReference>